<dbReference type="Gene3D" id="3.60.130.10">
    <property type="entry name" value="Clavaminate synthase-like"/>
    <property type="match status" value="1"/>
</dbReference>
<dbReference type="PANTHER" id="PTHR10696:SF56">
    <property type="entry name" value="TAUD_TFDA-LIKE DOMAIN-CONTAINING PROTEIN"/>
    <property type="match status" value="1"/>
</dbReference>
<name>A0A841FXR5_9ACTN</name>
<dbReference type="InterPro" id="IPR050411">
    <property type="entry name" value="AlphaKG_dependent_hydroxylases"/>
</dbReference>
<feature type="domain" description="TauD/TfdA-like" evidence="5">
    <location>
        <begin position="13"/>
        <end position="231"/>
    </location>
</feature>
<keyword evidence="3" id="KW-0408">Iron</keyword>
<evidence type="ECO:0000256" key="4">
    <source>
        <dbReference type="ARBA" id="ARBA00023194"/>
    </source>
</evidence>
<comment type="caution">
    <text evidence="6">The sequence shown here is derived from an EMBL/GenBank/DDBJ whole genome shotgun (WGS) entry which is preliminary data.</text>
</comment>
<dbReference type="InterPro" id="IPR003819">
    <property type="entry name" value="TauD/TfdA-like"/>
</dbReference>
<protein>
    <submittedName>
        <fullName evidence="6">Alpha-ketoglutarate-dependent taurine dioxygenase</fullName>
    </submittedName>
</protein>
<keyword evidence="6" id="KW-0223">Dioxygenase</keyword>
<keyword evidence="4" id="KW-0045">Antibiotic biosynthesis</keyword>
<reference evidence="6 7" key="1">
    <citation type="submission" date="2020-08" db="EMBL/GenBank/DDBJ databases">
        <title>Genomic Encyclopedia of Type Strains, Phase IV (KMG-IV): sequencing the most valuable type-strain genomes for metagenomic binning, comparative biology and taxonomic classification.</title>
        <authorList>
            <person name="Goeker M."/>
        </authorList>
    </citation>
    <scope>NUCLEOTIDE SEQUENCE [LARGE SCALE GENOMIC DNA]</scope>
    <source>
        <strain evidence="6 7">YIM 65646</strain>
    </source>
</reference>
<evidence type="ECO:0000256" key="3">
    <source>
        <dbReference type="ARBA" id="ARBA00023004"/>
    </source>
</evidence>
<dbReference type="EMBL" id="JACHGT010000023">
    <property type="protein sequence ID" value="MBB6039513.1"/>
    <property type="molecule type" value="Genomic_DNA"/>
</dbReference>
<evidence type="ECO:0000256" key="2">
    <source>
        <dbReference type="ARBA" id="ARBA00023002"/>
    </source>
</evidence>
<dbReference type="PANTHER" id="PTHR10696">
    <property type="entry name" value="GAMMA-BUTYROBETAINE HYDROXYLASE-RELATED"/>
    <property type="match status" value="1"/>
</dbReference>
<sequence>MDHFFTRYAVDVQSPDCRTRLASALTNHGIATFTGLAKRAQALRVADEVLTLVSHRDAEADGVTVIRDLGGIAARPGCAGFGHQELHPHTEGTTLARPPAAMMLVCARPAVSGGESLLVDAAAVHSALFSVDADLAAALGEPRSALFGGGAGHLGTVFSPGKAGRVVVRFRSDHLVKFHPRIACKLHVLREVIEQHTVRLRLRHGDGFLISNTRWLHARNAFTGPRVMYRVLGDPLPELDIPSGFTPTRSVEYTTAS</sequence>
<accession>A0A841FXR5</accession>
<dbReference type="GO" id="GO:0051213">
    <property type="term" value="F:dioxygenase activity"/>
    <property type="evidence" value="ECO:0007669"/>
    <property type="project" value="UniProtKB-KW"/>
</dbReference>
<dbReference type="AlphaFoldDB" id="A0A841FXR5"/>
<dbReference type="RefSeq" id="WP_184792603.1">
    <property type="nucleotide sequence ID" value="NZ_BONT01000089.1"/>
</dbReference>
<evidence type="ECO:0000313" key="7">
    <source>
        <dbReference type="Proteomes" id="UP000548476"/>
    </source>
</evidence>
<dbReference type="Pfam" id="PF02668">
    <property type="entry name" value="TauD"/>
    <property type="match status" value="1"/>
</dbReference>
<proteinExistence type="predicted"/>
<evidence type="ECO:0000256" key="1">
    <source>
        <dbReference type="ARBA" id="ARBA00001954"/>
    </source>
</evidence>
<keyword evidence="7" id="KW-1185">Reference proteome</keyword>
<dbReference type="GO" id="GO:0017000">
    <property type="term" value="P:antibiotic biosynthetic process"/>
    <property type="evidence" value="ECO:0007669"/>
    <property type="project" value="UniProtKB-KW"/>
</dbReference>
<evidence type="ECO:0000313" key="6">
    <source>
        <dbReference type="EMBL" id="MBB6039513.1"/>
    </source>
</evidence>
<evidence type="ECO:0000259" key="5">
    <source>
        <dbReference type="Pfam" id="PF02668"/>
    </source>
</evidence>
<comment type="cofactor">
    <cofactor evidence="1">
        <name>Fe(2+)</name>
        <dbReference type="ChEBI" id="CHEBI:29033"/>
    </cofactor>
</comment>
<dbReference type="Proteomes" id="UP000548476">
    <property type="component" value="Unassembled WGS sequence"/>
</dbReference>
<dbReference type="InterPro" id="IPR042098">
    <property type="entry name" value="TauD-like_sf"/>
</dbReference>
<dbReference type="SUPFAM" id="SSF51197">
    <property type="entry name" value="Clavaminate synthase-like"/>
    <property type="match status" value="1"/>
</dbReference>
<keyword evidence="2" id="KW-0560">Oxidoreductase</keyword>
<gene>
    <name evidence="6" type="ORF">HNR73_007410</name>
</gene>
<organism evidence="6 7">
    <name type="scientific">Phytomonospora endophytica</name>
    <dbReference type="NCBI Taxonomy" id="714109"/>
    <lineage>
        <taxon>Bacteria</taxon>
        <taxon>Bacillati</taxon>
        <taxon>Actinomycetota</taxon>
        <taxon>Actinomycetes</taxon>
        <taxon>Micromonosporales</taxon>
        <taxon>Micromonosporaceae</taxon>
        <taxon>Phytomonospora</taxon>
    </lineage>
</organism>